<feature type="domain" description="Bacterial Ig-like" evidence="7">
    <location>
        <begin position="448"/>
        <end position="506"/>
    </location>
</feature>
<dbReference type="InterPro" id="IPR011081">
    <property type="entry name" value="Big_4"/>
</dbReference>
<dbReference type="Pfam" id="PF24517">
    <property type="entry name" value="CBM96"/>
    <property type="match status" value="2"/>
</dbReference>
<keyword evidence="5" id="KW-1133">Transmembrane helix</keyword>
<evidence type="ECO:0000256" key="5">
    <source>
        <dbReference type="SAM" id="Phobius"/>
    </source>
</evidence>
<dbReference type="Gene3D" id="2.160.20.10">
    <property type="entry name" value="Single-stranded right-handed beta-helix, Pectin lyase-like"/>
    <property type="match status" value="1"/>
</dbReference>
<evidence type="ECO:0000256" key="6">
    <source>
        <dbReference type="SAM" id="SignalP"/>
    </source>
</evidence>
<comment type="subcellular location">
    <subcellularLocation>
        <location evidence="1">Secreted</location>
    </subcellularLocation>
</comment>
<dbReference type="SUPFAM" id="SSF51126">
    <property type="entry name" value="Pectin lyase-like"/>
    <property type="match status" value="1"/>
</dbReference>
<feature type="region of interest" description="Disordered" evidence="4">
    <location>
        <begin position="1180"/>
        <end position="1236"/>
    </location>
</feature>
<dbReference type="InterPro" id="IPR012334">
    <property type="entry name" value="Pectin_lyas_fold"/>
</dbReference>
<evidence type="ECO:0000313" key="9">
    <source>
        <dbReference type="EMBL" id="HIX47803.1"/>
    </source>
</evidence>
<keyword evidence="2" id="KW-0964">Secreted</keyword>
<evidence type="ECO:0000259" key="8">
    <source>
        <dbReference type="Pfam" id="PF24517"/>
    </source>
</evidence>
<feature type="domain" description="Carbohydrate-binding module family 96" evidence="8">
    <location>
        <begin position="251"/>
        <end position="438"/>
    </location>
</feature>
<evidence type="ECO:0000259" key="7">
    <source>
        <dbReference type="Pfam" id="PF07532"/>
    </source>
</evidence>
<dbReference type="SMART" id="SM00710">
    <property type="entry name" value="PbH1"/>
    <property type="match status" value="7"/>
</dbReference>
<dbReference type="InterPro" id="IPR006311">
    <property type="entry name" value="TAT_signal"/>
</dbReference>
<keyword evidence="3 6" id="KW-0732">Signal</keyword>
<dbReference type="GO" id="GO:0005576">
    <property type="term" value="C:extracellular region"/>
    <property type="evidence" value="ECO:0007669"/>
    <property type="project" value="UniProtKB-SubCell"/>
</dbReference>
<dbReference type="InterPro" id="IPR011050">
    <property type="entry name" value="Pectin_lyase_fold/virulence"/>
</dbReference>
<feature type="transmembrane region" description="Helical" evidence="5">
    <location>
        <begin position="1239"/>
        <end position="1259"/>
    </location>
</feature>
<dbReference type="Pfam" id="PF07532">
    <property type="entry name" value="Big_4"/>
    <property type="match status" value="1"/>
</dbReference>
<evidence type="ECO:0000313" key="10">
    <source>
        <dbReference type="Proteomes" id="UP000824243"/>
    </source>
</evidence>
<evidence type="ECO:0000256" key="4">
    <source>
        <dbReference type="SAM" id="MobiDB-lite"/>
    </source>
</evidence>
<keyword evidence="5" id="KW-0812">Transmembrane</keyword>
<keyword evidence="5" id="KW-0472">Membrane</keyword>
<evidence type="ECO:0000256" key="2">
    <source>
        <dbReference type="ARBA" id="ARBA00022525"/>
    </source>
</evidence>
<dbReference type="InterPro" id="IPR055372">
    <property type="entry name" value="CBM96"/>
</dbReference>
<dbReference type="InterPro" id="IPR006626">
    <property type="entry name" value="PbH1"/>
</dbReference>
<reference evidence="9" key="2">
    <citation type="submission" date="2021-04" db="EMBL/GenBank/DDBJ databases">
        <authorList>
            <person name="Gilroy R."/>
        </authorList>
    </citation>
    <scope>NUCLEOTIDE SEQUENCE</scope>
    <source>
        <strain evidence="9">ChiSjej5B23-15282</strain>
    </source>
</reference>
<feature type="compositionally biased region" description="Low complexity" evidence="4">
    <location>
        <begin position="1204"/>
        <end position="1220"/>
    </location>
</feature>
<feature type="compositionally biased region" description="Polar residues" evidence="4">
    <location>
        <begin position="1221"/>
        <end position="1234"/>
    </location>
</feature>
<evidence type="ECO:0000256" key="1">
    <source>
        <dbReference type="ARBA" id="ARBA00004613"/>
    </source>
</evidence>
<organism evidence="9 10">
    <name type="scientific">Candidatus Mediterraneibacter caccavium</name>
    <dbReference type="NCBI Taxonomy" id="2838661"/>
    <lineage>
        <taxon>Bacteria</taxon>
        <taxon>Bacillati</taxon>
        <taxon>Bacillota</taxon>
        <taxon>Clostridia</taxon>
        <taxon>Lachnospirales</taxon>
        <taxon>Lachnospiraceae</taxon>
        <taxon>Mediterraneibacter</taxon>
    </lineage>
</organism>
<name>A0A9D1VWC0_9FIRM</name>
<comment type="caution">
    <text evidence="9">The sequence shown here is derived from an EMBL/GenBank/DDBJ whole genome shotgun (WGS) entry which is preliminary data.</text>
</comment>
<feature type="signal peptide" evidence="6">
    <location>
        <begin position="1"/>
        <end position="39"/>
    </location>
</feature>
<evidence type="ECO:0000256" key="3">
    <source>
        <dbReference type="ARBA" id="ARBA00022729"/>
    </source>
</evidence>
<dbReference type="EMBL" id="DXFA01000036">
    <property type="protein sequence ID" value="HIX47803.1"/>
    <property type="molecule type" value="Genomic_DNA"/>
</dbReference>
<sequence length="1273" mass="138133">MQKKTERSRRRSVRSRAAVLAAAAFLSLGLLRSSEVAQAVETGNTMQLTAVKNGFVTGKGSGMDGKTASEFAESTGYLRVKHSDTAGDKGEAYHRRSYIDFSLKDISEPVSKAQLELTVLKADNGYSTSTPYYVGTYDGDMDKVDVTPSFADWLQSSAPADEVEMSFDSAGTPADGTLMYADVTGQVNTAIEDGKETITFCVYHRDKDKNNGLNIYSLKATDDSKKPHLTLTLSEDTGDTDNLDGTGEEKSVIAEEDTYVQAGRDSDKPGSQLNNVNEVLRAKYSDNVNDQTYTRRIAMRFDLASLDTEGMDQFLLRFQTADSGANNPGEHFASLKIKTFEMDGWSRSTLTWNTLNTALTSTAKDVTVVTTENQVKTVQLQYPSYVYEADVTEAVEAALQAGKKNISFAFVIDTPAANNQFDIFASTSARDVQKPALVASEAPYVSGVEDVAVETLINVKPQLPQTVTAEYKTGTTGQEEVVWNNVSESDYAKIGTFQVTGTLKNYPYMTVTAHVTVTPDPSYEGTTYYISNNGDDGNDGTSPEKAWKTLDKVNEKYFLPGDKILFEAGGIWNGYLKPQGNGTEDKLITLSSYGDIDAEGRPVINGGGTEYSDYSATIMLVNQSYWTISNFELTNYGQGEEYGVTKYERPYARAGIYLYTYDQENLVKGLTVENCYVHDVVSCVLGDGVGNIAPKMSGGIIALAEWRTPDGQKAGDPNDNVAGFDGVKLQYNTVYRTMHEGIRTKVQANSGTFNRTCKNISINNNYIEDTLGDGIVLGEADGNAVVEYNVVNKAAARSLNKVYYAAAWTHFSTGVKFQYNEIYGTTYGQTDGQAFDADNECYDTLFQYNYSHDNQGGALLLMGSQRNTVYRYNISANDATGNNQEIFQDHSNNGTATGAPIVYNNTLHIAKNGRYLFSSMNTTGTPEYVTFVNNIVNVKEDVSGLQFSKSNKGIAAGSKIQNNLFTSQKNFGLYDAGWTDNYYGDAELVNPEAYVDHRDGFATGERTLASVEELKKDPLSTLREHAANYAPQNTELVEGKGIDVTTLGLTMDLTEDMMGTPLKDTAAPTLGAIEVKEEPCVHDPVFTADTANAAISASCRICREELGTAKLSVLTDPEHAGTANAVTVVYSANWDMQLLGELEVVYVDSQGNELTGPPTENGTYTAVLKAEGASVSMDFEVTEETSEQPDGNQPVTPDEGNQGDTGNTGNAGSTGNAGNDQSKPQQSAGSTPDTGDSGAMAPLFGALLVSAAAMCACFYRQKRSGRNRMGEYR</sequence>
<dbReference type="Proteomes" id="UP000824243">
    <property type="component" value="Unassembled WGS sequence"/>
</dbReference>
<accession>A0A9D1VWC0</accession>
<dbReference type="AlphaFoldDB" id="A0A9D1VWC0"/>
<reference evidence="9" key="1">
    <citation type="journal article" date="2021" name="PeerJ">
        <title>Extensive microbial diversity within the chicken gut microbiome revealed by metagenomics and culture.</title>
        <authorList>
            <person name="Gilroy R."/>
            <person name="Ravi A."/>
            <person name="Getino M."/>
            <person name="Pursley I."/>
            <person name="Horton D.L."/>
            <person name="Alikhan N.F."/>
            <person name="Baker D."/>
            <person name="Gharbi K."/>
            <person name="Hall N."/>
            <person name="Watson M."/>
            <person name="Adriaenssens E.M."/>
            <person name="Foster-Nyarko E."/>
            <person name="Jarju S."/>
            <person name="Secka A."/>
            <person name="Antonio M."/>
            <person name="Oren A."/>
            <person name="Chaudhuri R.R."/>
            <person name="La Ragione R."/>
            <person name="Hildebrand F."/>
            <person name="Pallen M.J."/>
        </authorList>
    </citation>
    <scope>NUCLEOTIDE SEQUENCE</scope>
    <source>
        <strain evidence="9">ChiSjej5B23-15282</strain>
    </source>
</reference>
<protein>
    <submittedName>
        <fullName evidence="9">DNRLRE domain-containing protein</fullName>
    </submittedName>
</protein>
<gene>
    <name evidence="9" type="ORF">H9981_02105</name>
</gene>
<feature type="domain" description="Carbohydrate-binding module family 96" evidence="8">
    <location>
        <begin position="66"/>
        <end position="232"/>
    </location>
</feature>
<proteinExistence type="predicted"/>
<feature type="chain" id="PRO_5039543142" evidence="6">
    <location>
        <begin position="40"/>
        <end position="1273"/>
    </location>
</feature>
<dbReference type="PROSITE" id="PS51318">
    <property type="entry name" value="TAT"/>
    <property type="match status" value="1"/>
</dbReference>
<dbReference type="NCBIfam" id="NF033679">
    <property type="entry name" value="DNRLRE_dom"/>
    <property type="match status" value="2"/>
</dbReference>